<feature type="domain" description="Peptidase M24" evidence="1">
    <location>
        <begin position="169"/>
        <end position="376"/>
    </location>
</feature>
<dbReference type="InterPro" id="IPR000587">
    <property type="entry name" value="Creatinase_N"/>
</dbReference>
<dbReference type="Pfam" id="PF01321">
    <property type="entry name" value="Creatinase_N"/>
    <property type="match status" value="1"/>
</dbReference>
<dbReference type="Gene3D" id="3.90.230.10">
    <property type="entry name" value="Creatinase/methionine aminopeptidase superfamily"/>
    <property type="match status" value="1"/>
</dbReference>
<dbReference type="Proteomes" id="UP000318801">
    <property type="component" value="Unassembled WGS sequence"/>
</dbReference>
<dbReference type="RefSeq" id="WP_141150791.1">
    <property type="nucleotide sequence ID" value="NZ_VHLG01000017.1"/>
</dbReference>
<proteinExistence type="predicted"/>
<evidence type="ECO:0000313" key="3">
    <source>
        <dbReference type="EMBL" id="TPW27468.1"/>
    </source>
</evidence>
<dbReference type="InterPro" id="IPR050659">
    <property type="entry name" value="Peptidase_M24B"/>
</dbReference>
<comment type="caution">
    <text evidence="3">The sequence shown here is derived from an EMBL/GenBank/DDBJ whole genome shotgun (WGS) entry which is preliminary data.</text>
</comment>
<dbReference type="Pfam" id="PF00557">
    <property type="entry name" value="Peptidase_M24"/>
    <property type="match status" value="1"/>
</dbReference>
<reference evidence="3 4" key="1">
    <citation type="submission" date="2019-06" db="EMBL/GenBank/DDBJ databases">
        <authorList>
            <person name="Li M."/>
        </authorList>
    </citation>
    <scope>NUCLEOTIDE SEQUENCE [LARGE SCALE GENOMIC DNA]</scope>
    <source>
        <strain evidence="3 4">BGMRC2036</strain>
    </source>
</reference>
<dbReference type="SUPFAM" id="SSF55920">
    <property type="entry name" value="Creatinase/aminopeptidase"/>
    <property type="match status" value="1"/>
</dbReference>
<dbReference type="CDD" id="cd01066">
    <property type="entry name" value="APP_MetAP"/>
    <property type="match status" value="1"/>
</dbReference>
<dbReference type="PANTHER" id="PTHR46112">
    <property type="entry name" value="AMINOPEPTIDASE"/>
    <property type="match status" value="1"/>
</dbReference>
<sequence>MSMVTLPFSKTEYARRLALVRAAMAREGLDCLFVTAPTAMNWLTGYDGWSFYVDQGVIITGDGAPFWWGRLMDVNGAKRTTTLPEDHLLYYPDRYIQATDCHPMDDLAEQLAGLGFEKARIGVETGNYYYTAKGHLALMAGLPMADFVDASSLVNWQRLVKSPEEIGFMRKAASISEAVIARAVEIAEPGMVKNHLVAELQKTATMGVGDAWGDYPAIVPLLPSGADASAPHLTWNGDVLRKGEATFIEQAGCFRRYHAPLCRTLYFGTPPQFMRDAADALAEGLAAGMEAARPGNRAGDVALALEKVLWKIGIERPHRAGYAVGLAYPPDWGEHTVSIRSSDETLLEPGMTFHFMPGLWMEDWGMETTETILIREDGPAEALAKVPRQLFVKD</sequence>
<dbReference type="SUPFAM" id="SSF53092">
    <property type="entry name" value="Creatinase/prolidase N-terminal domain"/>
    <property type="match status" value="1"/>
</dbReference>
<protein>
    <submittedName>
        <fullName evidence="3">M24 family metallopeptidase</fullName>
    </submittedName>
</protein>
<keyword evidence="4" id="KW-1185">Reference proteome</keyword>
<gene>
    <name evidence="3" type="ORF">FJU08_19820</name>
</gene>
<dbReference type="OrthoDB" id="9761809at2"/>
<evidence type="ECO:0000313" key="4">
    <source>
        <dbReference type="Proteomes" id="UP000318801"/>
    </source>
</evidence>
<dbReference type="PANTHER" id="PTHR46112:SF2">
    <property type="entry name" value="XAA-PRO AMINOPEPTIDASE P-RELATED"/>
    <property type="match status" value="1"/>
</dbReference>
<accession>A0A506U1Y1</accession>
<dbReference type="Gene3D" id="3.40.350.10">
    <property type="entry name" value="Creatinase/prolidase N-terminal domain"/>
    <property type="match status" value="1"/>
</dbReference>
<dbReference type="InterPro" id="IPR036005">
    <property type="entry name" value="Creatinase/aminopeptidase-like"/>
</dbReference>
<dbReference type="EMBL" id="VHLG01000017">
    <property type="protein sequence ID" value="TPW27468.1"/>
    <property type="molecule type" value="Genomic_DNA"/>
</dbReference>
<organism evidence="3 4">
    <name type="scientific">Martelella alba</name>
    <dbReference type="NCBI Taxonomy" id="2590451"/>
    <lineage>
        <taxon>Bacteria</taxon>
        <taxon>Pseudomonadati</taxon>
        <taxon>Pseudomonadota</taxon>
        <taxon>Alphaproteobacteria</taxon>
        <taxon>Hyphomicrobiales</taxon>
        <taxon>Aurantimonadaceae</taxon>
        <taxon>Martelella</taxon>
    </lineage>
</organism>
<dbReference type="AlphaFoldDB" id="A0A506U1Y1"/>
<dbReference type="InterPro" id="IPR000994">
    <property type="entry name" value="Pept_M24"/>
</dbReference>
<dbReference type="InterPro" id="IPR029149">
    <property type="entry name" value="Creatin/AminoP/Spt16_N"/>
</dbReference>
<evidence type="ECO:0000259" key="1">
    <source>
        <dbReference type="Pfam" id="PF00557"/>
    </source>
</evidence>
<name>A0A506U1Y1_9HYPH</name>
<evidence type="ECO:0000259" key="2">
    <source>
        <dbReference type="Pfam" id="PF01321"/>
    </source>
</evidence>
<feature type="domain" description="Creatinase N-terminal" evidence="2">
    <location>
        <begin position="16"/>
        <end position="160"/>
    </location>
</feature>